<dbReference type="EMBL" id="JBAHVJ010000002">
    <property type="protein sequence ID" value="MEJ4099234.1"/>
    <property type="molecule type" value="Genomic_DNA"/>
</dbReference>
<dbReference type="Proteomes" id="UP001359781">
    <property type="component" value="Unassembled WGS sequence"/>
</dbReference>
<proteinExistence type="predicted"/>
<keyword evidence="1" id="KW-1133">Transmembrane helix</keyword>
<feature type="transmembrane region" description="Helical" evidence="1">
    <location>
        <begin position="59"/>
        <end position="78"/>
    </location>
</feature>
<feature type="transmembrane region" description="Helical" evidence="1">
    <location>
        <begin position="35"/>
        <end position="52"/>
    </location>
</feature>
<reference evidence="2 3" key="1">
    <citation type="submission" date="2024-02" db="EMBL/GenBank/DDBJ databases">
        <title>Whole genome sequencing and characterization of Corynebacterium isolated from the ocular surface of dry eye disease sufferers.</title>
        <authorList>
            <person name="Naqvi M."/>
        </authorList>
    </citation>
    <scope>NUCLEOTIDE SEQUENCE [LARGE SCALE GENOMIC DNA]</scope>
    <source>
        <strain evidence="2 3">PCRF</strain>
    </source>
</reference>
<organism evidence="2 3">
    <name type="scientific">Corynebacterium mastitidis</name>
    <dbReference type="NCBI Taxonomy" id="161890"/>
    <lineage>
        <taxon>Bacteria</taxon>
        <taxon>Bacillati</taxon>
        <taxon>Actinomycetota</taxon>
        <taxon>Actinomycetes</taxon>
        <taxon>Mycobacteriales</taxon>
        <taxon>Corynebacteriaceae</taxon>
        <taxon>Corynebacterium</taxon>
    </lineage>
</organism>
<comment type="caution">
    <text evidence="2">The sequence shown here is derived from an EMBL/GenBank/DDBJ whole genome shotgun (WGS) entry which is preliminary data.</text>
</comment>
<evidence type="ECO:0000313" key="3">
    <source>
        <dbReference type="Proteomes" id="UP001359781"/>
    </source>
</evidence>
<keyword evidence="1" id="KW-0472">Membrane</keyword>
<gene>
    <name evidence="2" type="ORF">V5S96_02510</name>
</gene>
<evidence type="ECO:0000313" key="2">
    <source>
        <dbReference type="EMBL" id="MEJ4099234.1"/>
    </source>
</evidence>
<evidence type="ECO:0008006" key="4">
    <source>
        <dbReference type="Google" id="ProtNLM"/>
    </source>
</evidence>
<protein>
    <recommendedName>
        <fullName evidence="4">DUF2069 domain-containing protein</fullName>
    </recommendedName>
</protein>
<sequence length="120" mass="12862">MRGWSTRVAVGLTLTTVFFLWGSYCALTEHGGPAAVALVAATALLPLASWLLRGLSRWPYICALYAGYVVLAGLHTLVLQPGEWNWSALSWKLTLLGALVLGTAMDRAAERQSGQGSQES</sequence>
<keyword evidence="3" id="KW-1185">Reference proteome</keyword>
<keyword evidence="1" id="KW-0812">Transmembrane</keyword>
<accession>A0ABU8NW46</accession>
<evidence type="ECO:0000256" key="1">
    <source>
        <dbReference type="SAM" id="Phobius"/>
    </source>
</evidence>
<name>A0ABU8NW46_9CORY</name>
<dbReference type="RefSeq" id="WP_337889804.1">
    <property type="nucleotide sequence ID" value="NZ_JBAHVI010000003.1"/>
</dbReference>